<evidence type="ECO:0000313" key="7">
    <source>
        <dbReference type="Proteomes" id="UP000515154"/>
    </source>
</evidence>
<keyword evidence="5 6" id="KW-0472">Membrane</keyword>
<dbReference type="PANTHER" id="PTHR23427:SF2">
    <property type="entry name" value="SURFEIT LOCUS PROTEIN 1"/>
    <property type="match status" value="1"/>
</dbReference>
<proteinExistence type="inferred from homology"/>
<comment type="function">
    <text evidence="6">Probably involved in the biogenesis of the COX complex.</text>
</comment>
<comment type="similarity">
    <text evidence="2 6">Belongs to the SURF1 family.</text>
</comment>
<protein>
    <recommendedName>
        <fullName evidence="6">SURF1-like protein</fullName>
    </recommendedName>
</protein>
<dbReference type="Proteomes" id="UP000515154">
    <property type="component" value="Linkage group LG1"/>
</dbReference>
<organism evidence="7 8">
    <name type="scientific">Octopus sinensis</name>
    <name type="common">East Asian common octopus</name>
    <dbReference type="NCBI Taxonomy" id="2607531"/>
    <lineage>
        <taxon>Eukaryota</taxon>
        <taxon>Metazoa</taxon>
        <taxon>Spiralia</taxon>
        <taxon>Lophotrochozoa</taxon>
        <taxon>Mollusca</taxon>
        <taxon>Cephalopoda</taxon>
        <taxon>Coleoidea</taxon>
        <taxon>Octopodiformes</taxon>
        <taxon>Octopoda</taxon>
        <taxon>Incirrata</taxon>
        <taxon>Octopodidae</taxon>
        <taxon>Octopus</taxon>
    </lineage>
</organism>
<evidence type="ECO:0000256" key="5">
    <source>
        <dbReference type="ARBA" id="ARBA00023136"/>
    </source>
</evidence>
<keyword evidence="6" id="KW-0999">Mitochondrion inner membrane</keyword>
<evidence type="ECO:0000313" key="8">
    <source>
        <dbReference type="RefSeq" id="XP_029641486.1"/>
    </source>
</evidence>
<name>A0A6P7SU93_9MOLL</name>
<feature type="transmembrane region" description="Helical" evidence="6">
    <location>
        <begin position="47"/>
        <end position="66"/>
    </location>
</feature>
<gene>
    <name evidence="8" type="primary">LOC115216360</name>
</gene>
<dbReference type="InterPro" id="IPR002994">
    <property type="entry name" value="Surf1/Shy1"/>
</dbReference>
<reference evidence="8" key="1">
    <citation type="submission" date="2025-08" db="UniProtKB">
        <authorList>
            <consortium name="RefSeq"/>
        </authorList>
    </citation>
    <scope>IDENTIFICATION</scope>
</reference>
<dbReference type="InterPro" id="IPR045214">
    <property type="entry name" value="Surf1/Surf4"/>
</dbReference>
<dbReference type="GO" id="GO:0005743">
    <property type="term" value="C:mitochondrial inner membrane"/>
    <property type="evidence" value="ECO:0007669"/>
    <property type="project" value="UniProtKB-SubCell"/>
</dbReference>
<dbReference type="GO" id="GO:0033617">
    <property type="term" value="P:mitochondrial respiratory chain complex IV assembly"/>
    <property type="evidence" value="ECO:0007669"/>
    <property type="project" value="TreeGrafter"/>
</dbReference>
<dbReference type="Pfam" id="PF02104">
    <property type="entry name" value="SURF1"/>
    <property type="match status" value="1"/>
</dbReference>
<evidence type="ECO:0000256" key="2">
    <source>
        <dbReference type="ARBA" id="ARBA00007165"/>
    </source>
</evidence>
<evidence type="ECO:0000256" key="1">
    <source>
        <dbReference type="ARBA" id="ARBA00004370"/>
    </source>
</evidence>
<comment type="subcellular location">
    <subcellularLocation>
        <location evidence="1">Membrane</location>
    </subcellularLocation>
    <subcellularLocation>
        <location evidence="6">Mitochondrion inner membrane</location>
        <topology evidence="6">Multi-pass membrane protein</topology>
    </subcellularLocation>
</comment>
<keyword evidence="6" id="KW-0496">Mitochondrion</keyword>
<keyword evidence="4 6" id="KW-1133">Transmembrane helix</keyword>
<dbReference type="RefSeq" id="XP_029641486.1">
    <property type="nucleotide sequence ID" value="XM_029785626.2"/>
</dbReference>
<evidence type="ECO:0000256" key="3">
    <source>
        <dbReference type="ARBA" id="ARBA00022692"/>
    </source>
</evidence>
<feature type="transmembrane region" description="Helical" evidence="6">
    <location>
        <begin position="257"/>
        <end position="275"/>
    </location>
</feature>
<dbReference type="PANTHER" id="PTHR23427">
    <property type="entry name" value="SURFEIT LOCUS PROTEIN"/>
    <property type="match status" value="1"/>
</dbReference>
<keyword evidence="7" id="KW-1185">Reference proteome</keyword>
<evidence type="ECO:0000256" key="6">
    <source>
        <dbReference type="RuleBase" id="RU363076"/>
    </source>
</evidence>
<dbReference type="CDD" id="cd06662">
    <property type="entry name" value="SURF1"/>
    <property type="match status" value="1"/>
</dbReference>
<keyword evidence="3 6" id="KW-0812">Transmembrane</keyword>
<sequence>MGWNACLRLLSQQPKRCSVLKSLSLKQYSSQVPRLKPYVSKKKSAPSGYVLLIIPITTFGLGTWQVRRREWKLDLIKMLEDRTMAEPISLPEDLEELENLEYRRIRVKGRFMHKDEFTIAPRSNFVEDFDPKLVNRDAVKKVGMNVITPFKLSDRDIIIMVNRGWIPMKKKYPVTRLEGQIEDEVEIVGVVRHSDPPRMMTPTNDPKTHGYWMLRDIEAMAGASGSSPVFIDADIHSTVPGGPLGGQTKITLRNEHLTYIFTWYTLSAITAWMWYRMFRRPPPPQRPADIVFNSRKFS</sequence>
<dbReference type="KEGG" id="osn:115216360"/>
<dbReference type="AlphaFoldDB" id="A0A6P7SU93"/>
<evidence type="ECO:0000256" key="4">
    <source>
        <dbReference type="ARBA" id="ARBA00022989"/>
    </source>
</evidence>
<dbReference type="PROSITE" id="PS50895">
    <property type="entry name" value="SURF1"/>
    <property type="match status" value="1"/>
</dbReference>
<accession>A0A6P7SU93</accession>